<keyword evidence="1" id="KW-0732">Signal</keyword>
<protein>
    <submittedName>
        <fullName evidence="2">Carboxypeptidase-like regulatory domain-containing protein</fullName>
    </submittedName>
</protein>
<organism evidence="2 3">
    <name type="scientific">Caenimonas terrae</name>
    <dbReference type="NCBI Taxonomy" id="696074"/>
    <lineage>
        <taxon>Bacteria</taxon>
        <taxon>Pseudomonadati</taxon>
        <taxon>Pseudomonadota</taxon>
        <taxon>Betaproteobacteria</taxon>
        <taxon>Burkholderiales</taxon>
        <taxon>Comamonadaceae</taxon>
        <taxon>Caenimonas</taxon>
    </lineage>
</organism>
<sequence length="298" mass="29146">MFPRTGMTGAMVLTLLLAAGCGGGGSSSDAPGPAGTGTISGVVTKGPVGNATVTAYGVSDGQSRAQIGMATTDAGGSFTMSIGTYGGPVMVQASGGSYRDEATGLSMGMASGDVMSAMVPGVVAGAGSNGVQVTPVTAMAQAMAQQMPGGMTAANMASANVAMGNYFLVSDILHIQPMNPLSPGAGAAASQDARNYGMTLAAMSQYARTLNMPVSSALITAMMNDASDGMMDGKRGGAQITMTMGAMMGPSMMAPDSATSGLAAAMTAFMNSSANVSGVTPADMAGLMQKLSSSSGKI</sequence>
<evidence type="ECO:0000313" key="3">
    <source>
        <dbReference type="Proteomes" id="UP001596037"/>
    </source>
</evidence>
<gene>
    <name evidence="2" type="ORF">ACFPOE_17065</name>
</gene>
<keyword evidence="3" id="KW-1185">Reference proteome</keyword>
<dbReference type="EMBL" id="JBHSMF010000009">
    <property type="protein sequence ID" value="MFC5499259.1"/>
    <property type="molecule type" value="Genomic_DNA"/>
</dbReference>
<dbReference type="Proteomes" id="UP001596037">
    <property type="component" value="Unassembled WGS sequence"/>
</dbReference>
<evidence type="ECO:0000313" key="2">
    <source>
        <dbReference type="EMBL" id="MFC5499259.1"/>
    </source>
</evidence>
<feature type="chain" id="PRO_5047146725" evidence="1">
    <location>
        <begin position="19"/>
        <end position="298"/>
    </location>
</feature>
<comment type="caution">
    <text evidence="2">The sequence shown here is derived from an EMBL/GenBank/DDBJ whole genome shotgun (WGS) entry which is preliminary data.</text>
</comment>
<feature type="signal peptide" evidence="1">
    <location>
        <begin position="1"/>
        <end position="18"/>
    </location>
</feature>
<accession>A0ABW0NFZ5</accession>
<name>A0ABW0NFZ5_9BURK</name>
<evidence type="ECO:0000256" key="1">
    <source>
        <dbReference type="SAM" id="SignalP"/>
    </source>
</evidence>
<dbReference type="PROSITE" id="PS51257">
    <property type="entry name" value="PROKAR_LIPOPROTEIN"/>
    <property type="match status" value="1"/>
</dbReference>
<reference evidence="3" key="1">
    <citation type="journal article" date="2019" name="Int. J. Syst. Evol. Microbiol.">
        <title>The Global Catalogue of Microorganisms (GCM) 10K type strain sequencing project: providing services to taxonomists for standard genome sequencing and annotation.</title>
        <authorList>
            <consortium name="The Broad Institute Genomics Platform"/>
            <consortium name="The Broad Institute Genome Sequencing Center for Infectious Disease"/>
            <person name="Wu L."/>
            <person name="Ma J."/>
        </authorList>
    </citation>
    <scope>NUCLEOTIDE SEQUENCE [LARGE SCALE GENOMIC DNA]</scope>
    <source>
        <strain evidence="3">CCUG 57401</strain>
    </source>
</reference>
<dbReference type="RefSeq" id="WP_376851463.1">
    <property type="nucleotide sequence ID" value="NZ_JBHSMF010000009.1"/>
</dbReference>
<proteinExistence type="predicted"/>